<evidence type="ECO:0000256" key="2">
    <source>
        <dbReference type="ARBA" id="ARBA00023002"/>
    </source>
</evidence>
<dbReference type="PATRIC" id="fig|40335.7.peg.2648"/>
<dbReference type="CDD" id="cd05233">
    <property type="entry name" value="SDR_c"/>
    <property type="match status" value="1"/>
</dbReference>
<dbReference type="AlphaFoldDB" id="A0A0W0ZRN4"/>
<evidence type="ECO:0000256" key="1">
    <source>
        <dbReference type="ARBA" id="ARBA00006484"/>
    </source>
</evidence>
<dbReference type="PRINTS" id="PR00080">
    <property type="entry name" value="SDRFAMILY"/>
</dbReference>
<dbReference type="OrthoDB" id="7301144at2"/>
<dbReference type="Gene3D" id="3.40.50.720">
    <property type="entry name" value="NAD(P)-binding Rossmann-like Domain"/>
    <property type="match status" value="1"/>
</dbReference>
<dbReference type="Pfam" id="PF00106">
    <property type="entry name" value="adh_short"/>
    <property type="match status" value="1"/>
</dbReference>
<proteinExistence type="inferred from homology"/>
<evidence type="ECO:0000313" key="5">
    <source>
        <dbReference type="Proteomes" id="UP000054693"/>
    </source>
</evidence>
<reference evidence="4 5" key="1">
    <citation type="submission" date="2015-11" db="EMBL/GenBank/DDBJ databases">
        <title>Genomic analysis of 38 Legionella species identifies large and diverse effector repertoires.</title>
        <authorList>
            <person name="Burstein D."/>
            <person name="Amaro F."/>
            <person name="Zusman T."/>
            <person name="Lifshitz Z."/>
            <person name="Cohen O."/>
            <person name="Gilbert J.A."/>
            <person name="Pupko T."/>
            <person name="Shuman H.A."/>
            <person name="Segal G."/>
        </authorList>
    </citation>
    <scope>NUCLEOTIDE SEQUENCE [LARGE SCALE GENOMIC DNA]</scope>
    <source>
        <strain evidence="4 5">ATCC 49180</strain>
    </source>
</reference>
<name>A0A0W0ZRN4_9GAMM</name>
<evidence type="ECO:0000256" key="3">
    <source>
        <dbReference type="RuleBase" id="RU000363"/>
    </source>
</evidence>
<dbReference type="RefSeq" id="WP_058521705.1">
    <property type="nucleotide sequence ID" value="NZ_CAAAIP010000004.1"/>
</dbReference>
<dbReference type="SUPFAM" id="SSF51735">
    <property type="entry name" value="NAD(P)-binding Rossmann-fold domains"/>
    <property type="match status" value="1"/>
</dbReference>
<dbReference type="PANTHER" id="PTHR42901">
    <property type="entry name" value="ALCOHOL DEHYDROGENASE"/>
    <property type="match status" value="1"/>
</dbReference>
<dbReference type="GO" id="GO:0016491">
    <property type="term" value="F:oxidoreductase activity"/>
    <property type="evidence" value="ECO:0007669"/>
    <property type="project" value="UniProtKB-KW"/>
</dbReference>
<accession>A0A0W0ZRN4</accession>
<dbReference type="PRINTS" id="PR00081">
    <property type="entry name" value="GDHRDH"/>
</dbReference>
<organism evidence="4 5">
    <name type="scientific">Legionella tucsonensis</name>
    <dbReference type="NCBI Taxonomy" id="40335"/>
    <lineage>
        <taxon>Bacteria</taxon>
        <taxon>Pseudomonadati</taxon>
        <taxon>Pseudomonadota</taxon>
        <taxon>Gammaproteobacteria</taxon>
        <taxon>Legionellales</taxon>
        <taxon>Legionellaceae</taxon>
        <taxon>Legionella</taxon>
    </lineage>
</organism>
<protein>
    <submittedName>
        <fullName evidence="4">Short chain dehydrogenase</fullName>
    </submittedName>
</protein>
<dbReference type="InterPro" id="IPR002347">
    <property type="entry name" value="SDR_fam"/>
</dbReference>
<dbReference type="STRING" id="40335.Ltuc_2483"/>
<dbReference type="Proteomes" id="UP000054693">
    <property type="component" value="Unassembled WGS sequence"/>
</dbReference>
<gene>
    <name evidence="4" type="ORF">Ltuc_2483</name>
</gene>
<keyword evidence="5" id="KW-1185">Reference proteome</keyword>
<evidence type="ECO:0000313" key="4">
    <source>
        <dbReference type="EMBL" id="KTD71877.1"/>
    </source>
</evidence>
<dbReference type="PANTHER" id="PTHR42901:SF1">
    <property type="entry name" value="ALCOHOL DEHYDROGENASE"/>
    <property type="match status" value="1"/>
</dbReference>
<dbReference type="PIRSF" id="PIRSF000126">
    <property type="entry name" value="11-beta-HSD1"/>
    <property type="match status" value="1"/>
</dbReference>
<dbReference type="InterPro" id="IPR036291">
    <property type="entry name" value="NAD(P)-bd_dom_sf"/>
</dbReference>
<keyword evidence="2" id="KW-0560">Oxidoreductase</keyword>
<comment type="caution">
    <text evidence="4">The sequence shown here is derived from an EMBL/GenBank/DDBJ whole genome shotgun (WGS) entry which is preliminary data.</text>
</comment>
<sequence length="266" mass="29044">MITLITGASKGIGKALAFEFARHGHDLILTARNQSLLEELALQIKEKYSVEVNVIALDLSESCSAVNLVNQIEALNIEIDCLVNNAGIGYLGDFVSMDAEYLNTLMQLNMATLTTLTYYFVKKFVHKGQGKILQVASTASFQPGPFMAVYYASKSYVASFSQALAYELKGTGVTLSILCPGPTQSDFFKEAGMENSLLARGFIGIKSTEQIATAAYRGFKKNKLFIIPGIINKILAYSAKFTPDALSIKITALLHRRDQEKTDSPS</sequence>
<dbReference type="EMBL" id="LNZA01000004">
    <property type="protein sequence ID" value="KTD71877.1"/>
    <property type="molecule type" value="Genomic_DNA"/>
</dbReference>
<comment type="similarity">
    <text evidence="1 3">Belongs to the short-chain dehydrogenases/reductases (SDR) family.</text>
</comment>